<feature type="domain" description="HTH psq-type" evidence="5">
    <location>
        <begin position="1"/>
        <end position="46"/>
    </location>
</feature>
<feature type="DNA-binding region" description="H-T-H motif" evidence="4">
    <location>
        <begin position="22"/>
        <end position="42"/>
    </location>
</feature>
<reference evidence="7" key="1">
    <citation type="submission" date="2023-04" db="EMBL/GenBank/DDBJ databases">
        <title>Colletotrichum limetticola genome sequence.</title>
        <authorList>
            <person name="Baroncelli R."/>
        </authorList>
    </citation>
    <scope>NUCLEOTIDE SEQUENCE</scope>
    <source>
        <strain evidence="7">KLA-Anderson</strain>
    </source>
</reference>
<dbReference type="Gene3D" id="1.10.10.60">
    <property type="entry name" value="Homeodomain-like"/>
    <property type="match status" value="1"/>
</dbReference>
<dbReference type="Pfam" id="PF05225">
    <property type="entry name" value="HTH_psq"/>
    <property type="match status" value="1"/>
</dbReference>
<dbReference type="PROSITE" id="PS51253">
    <property type="entry name" value="HTH_CENPB"/>
    <property type="match status" value="1"/>
</dbReference>
<keyword evidence="3 4" id="KW-0539">Nucleus</keyword>
<dbReference type="PROSITE" id="PS50960">
    <property type="entry name" value="HTH_PSQ"/>
    <property type="match status" value="1"/>
</dbReference>
<dbReference type="InterPro" id="IPR050863">
    <property type="entry name" value="CenT-Element_Derived"/>
</dbReference>
<dbReference type="Proteomes" id="UP001169217">
    <property type="component" value="Unassembled WGS sequence"/>
</dbReference>
<proteinExistence type="predicted"/>
<feature type="domain" description="HTH CENPB-type" evidence="6">
    <location>
        <begin position="48"/>
        <end position="118"/>
    </location>
</feature>
<keyword evidence="8" id="KW-1185">Reference proteome</keyword>
<dbReference type="Pfam" id="PF03184">
    <property type="entry name" value="DDE_1"/>
    <property type="match status" value="1"/>
</dbReference>
<dbReference type="SMART" id="SM00674">
    <property type="entry name" value="CENPB"/>
    <property type="match status" value="1"/>
</dbReference>
<evidence type="ECO:0000259" key="5">
    <source>
        <dbReference type="PROSITE" id="PS50960"/>
    </source>
</evidence>
<sequence>MVSYTENEVIRALEAIRGGTSVKRASIEFGIPRSTLRNRQRGQQARAIAFADQQRLPPWQEDRLAEWVRIQHALGVAPTHEQVREFAGRVLQAQGDDHPLGKRWIDAFLKRNPSIKVQRSRPMDSRRINGASTEVIRPWFRLLNIPEIKDIRQVNRYNMDETGILEGKGFNGLVLGMAETNVVRKKEPGSRSWISIIECISAGGRAIKPLLIYKGKSVQQQWFPLDLKDLDGWEFTATDNGWTTDQTALTWLRVVFLPGTQPTAGASTVNSGWAWESYDDRIYVGVLY</sequence>
<evidence type="ECO:0000313" key="7">
    <source>
        <dbReference type="EMBL" id="KAK0367490.1"/>
    </source>
</evidence>
<dbReference type="PANTHER" id="PTHR19303">
    <property type="entry name" value="TRANSPOSON"/>
    <property type="match status" value="1"/>
</dbReference>
<gene>
    <name evidence="7" type="ORF">CLIM01_15153</name>
</gene>
<dbReference type="InterPro" id="IPR009057">
    <property type="entry name" value="Homeodomain-like_sf"/>
</dbReference>
<evidence type="ECO:0000256" key="4">
    <source>
        <dbReference type="PROSITE-ProRule" id="PRU00320"/>
    </source>
</evidence>
<dbReference type="SUPFAM" id="SSF46689">
    <property type="entry name" value="Homeodomain-like"/>
    <property type="match status" value="1"/>
</dbReference>
<protein>
    <submittedName>
        <fullName evidence="7">Transposase</fullName>
    </submittedName>
</protein>
<evidence type="ECO:0000259" key="6">
    <source>
        <dbReference type="PROSITE" id="PS51253"/>
    </source>
</evidence>
<dbReference type="Pfam" id="PF03221">
    <property type="entry name" value="HTH_Tnp_Tc5"/>
    <property type="match status" value="1"/>
</dbReference>
<comment type="subcellular location">
    <subcellularLocation>
        <location evidence="1 4">Nucleus</location>
    </subcellularLocation>
</comment>
<comment type="caution">
    <text evidence="7">The sequence shown here is derived from an EMBL/GenBank/DDBJ whole genome shotgun (WGS) entry which is preliminary data.</text>
</comment>
<accession>A0ABQ9P6H6</accession>
<name>A0ABQ9P6H6_9PEZI</name>
<evidence type="ECO:0000256" key="3">
    <source>
        <dbReference type="ARBA" id="ARBA00023242"/>
    </source>
</evidence>
<dbReference type="EMBL" id="JARUPT010001417">
    <property type="protein sequence ID" value="KAK0367490.1"/>
    <property type="molecule type" value="Genomic_DNA"/>
</dbReference>
<dbReference type="InterPro" id="IPR004875">
    <property type="entry name" value="DDE_SF_endonuclease_dom"/>
</dbReference>
<organism evidence="7 8">
    <name type="scientific">Colletotrichum limetticola</name>
    <dbReference type="NCBI Taxonomy" id="1209924"/>
    <lineage>
        <taxon>Eukaryota</taxon>
        <taxon>Fungi</taxon>
        <taxon>Dikarya</taxon>
        <taxon>Ascomycota</taxon>
        <taxon>Pezizomycotina</taxon>
        <taxon>Sordariomycetes</taxon>
        <taxon>Hypocreomycetidae</taxon>
        <taxon>Glomerellales</taxon>
        <taxon>Glomerellaceae</taxon>
        <taxon>Colletotrichum</taxon>
        <taxon>Colletotrichum acutatum species complex</taxon>
    </lineage>
</organism>
<evidence type="ECO:0000256" key="2">
    <source>
        <dbReference type="ARBA" id="ARBA00023125"/>
    </source>
</evidence>
<keyword evidence="2 4" id="KW-0238">DNA-binding</keyword>
<evidence type="ECO:0000313" key="8">
    <source>
        <dbReference type="Proteomes" id="UP001169217"/>
    </source>
</evidence>
<dbReference type="PANTHER" id="PTHR19303:SF74">
    <property type="entry name" value="POGO TRANSPOSABLE ELEMENT WITH KRAB DOMAIN"/>
    <property type="match status" value="1"/>
</dbReference>
<dbReference type="InterPro" id="IPR006600">
    <property type="entry name" value="HTH_CenpB_DNA-bd_dom"/>
</dbReference>
<evidence type="ECO:0000256" key="1">
    <source>
        <dbReference type="ARBA" id="ARBA00004123"/>
    </source>
</evidence>
<dbReference type="InterPro" id="IPR007889">
    <property type="entry name" value="HTH_Psq"/>
</dbReference>